<proteinExistence type="predicted"/>
<dbReference type="InterPro" id="IPR052301">
    <property type="entry name" value="SCF_F-box/WD-repeat"/>
</dbReference>
<gene>
    <name evidence="1" type="ORF">DPX16_15916</name>
</gene>
<dbReference type="Gene3D" id="2.130.10.10">
    <property type="entry name" value="YVTN repeat-like/Quinoprotein amine dehydrogenase"/>
    <property type="match status" value="1"/>
</dbReference>
<reference evidence="1 2" key="1">
    <citation type="submission" date="2018-10" db="EMBL/GenBank/DDBJ databases">
        <title>Genome assembly for a Yunnan-Guizhou Plateau 3E fish, Anabarilius grahami (Regan), and its evolutionary and genetic applications.</title>
        <authorList>
            <person name="Jiang W."/>
        </authorList>
    </citation>
    <scope>NUCLEOTIDE SEQUENCE [LARGE SCALE GENOMIC DNA]</scope>
    <source>
        <strain evidence="1">AG-KIZ</strain>
        <tissue evidence="1">Muscle</tissue>
    </source>
</reference>
<dbReference type="SUPFAM" id="SSF50978">
    <property type="entry name" value="WD40 repeat-like"/>
    <property type="match status" value="1"/>
</dbReference>
<dbReference type="InterPro" id="IPR036322">
    <property type="entry name" value="WD40_repeat_dom_sf"/>
</dbReference>
<dbReference type="AlphaFoldDB" id="A0A3N0YUD8"/>
<dbReference type="GO" id="GO:0019005">
    <property type="term" value="C:SCF ubiquitin ligase complex"/>
    <property type="evidence" value="ECO:0007669"/>
    <property type="project" value="TreeGrafter"/>
</dbReference>
<dbReference type="OrthoDB" id="435188at2759"/>
<comment type="caution">
    <text evidence="1">The sequence shown here is derived from an EMBL/GenBank/DDBJ whole genome shotgun (WGS) entry which is preliminary data.</text>
</comment>
<dbReference type="SMART" id="SM00320">
    <property type="entry name" value="WD40"/>
    <property type="match status" value="2"/>
</dbReference>
<protein>
    <submittedName>
        <fullName evidence="1">F-box/WD repeat-containing protein 4</fullName>
    </submittedName>
</protein>
<evidence type="ECO:0000313" key="1">
    <source>
        <dbReference type="EMBL" id="ROL49590.1"/>
    </source>
</evidence>
<dbReference type="FunFam" id="2.130.10.10:FF:000327">
    <property type="entry name" value="F-box/WD repeat-containing protein 4 isoform X1"/>
    <property type="match status" value="1"/>
</dbReference>
<dbReference type="PANTHER" id="PTHR14381:SF1">
    <property type="entry name" value="F-BOX_WD REPEAT-CONTAINING PROTEIN 4"/>
    <property type="match status" value="1"/>
</dbReference>
<dbReference type="InterPro" id="IPR001680">
    <property type="entry name" value="WD40_rpt"/>
</dbReference>
<organism evidence="1 2">
    <name type="scientific">Anabarilius grahami</name>
    <name type="common">Kanglang fish</name>
    <name type="synonym">Barilius grahami</name>
    <dbReference type="NCBI Taxonomy" id="495550"/>
    <lineage>
        <taxon>Eukaryota</taxon>
        <taxon>Metazoa</taxon>
        <taxon>Chordata</taxon>
        <taxon>Craniata</taxon>
        <taxon>Vertebrata</taxon>
        <taxon>Euteleostomi</taxon>
        <taxon>Actinopterygii</taxon>
        <taxon>Neopterygii</taxon>
        <taxon>Teleostei</taxon>
        <taxon>Ostariophysi</taxon>
        <taxon>Cypriniformes</taxon>
        <taxon>Xenocyprididae</taxon>
        <taxon>Xenocypridinae</taxon>
        <taxon>Xenocypridinae incertae sedis</taxon>
        <taxon>Anabarilius</taxon>
    </lineage>
</organism>
<keyword evidence="2" id="KW-1185">Reference proteome</keyword>
<dbReference type="EMBL" id="RJVU01026577">
    <property type="protein sequence ID" value="ROL49590.1"/>
    <property type="molecule type" value="Genomic_DNA"/>
</dbReference>
<dbReference type="GO" id="GO:0031146">
    <property type="term" value="P:SCF-dependent proteasomal ubiquitin-dependent protein catabolic process"/>
    <property type="evidence" value="ECO:0007669"/>
    <property type="project" value="TreeGrafter"/>
</dbReference>
<dbReference type="PANTHER" id="PTHR14381">
    <property type="entry name" value="DACTYLIN"/>
    <property type="match status" value="1"/>
</dbReference>
<sequence>MQMPEGLQESLSLGPPGSWPLVLRDYLLKSLCLRKTPLVSPRAKVGDYQSALGEQAHRRPRTCHLVSCLGTEFRRGAGVLDIIYESPFQLLTCGYDTFIRYWDLRLCSRKCVMEWEEPHDSALYCIKTDKNHMIASGSSYYGVVRLWDKRQTRCLQMFQLAPTTSSPVYSLCFNSTHLYAALASVLYSLDFRTAGSQSWK</sequence>
<dbReference type="Pfam" id="PF00400">
    <property type="entry name" value="WD40"/>
    <property type="match status" value="1"/>
</dbReference>
<accession>A0A3N0YUD8</accession>
<dbReference type="InterPro" id="IPR015943">
    <property type="entry name" value="WD40/YVTN_repeat-like_dom_sf"/>
</dbReference>
<dbReference type="Proteomes" id="UP000281406">
    <property type="component" value="Unassembled WGS sequence"/>
</dbReference>
<evidence type="ECO:0000313" key="2">
    <source>
        <dbReference type="Proteomes" id="UP000281406"/>
    </source>
</evidence>
<name>A0A3N0YUD8_ANAGA</name>